<evidence type="ECO:0000259" key="2">
    <source>
        <dbReference type="PROSITE" id="PS50994"/>
    </source>
</evidence>
<evidence type="ECO:0000313" key="4">
    <source>
        <dbReference type="EMBL" id="CAL1137571.1"/>
    </source>
</evidence>
<feature type="region of interest" description="Disordered" evidence="1">
    <location>
        <begin position="557"/>
        <end position="579"/>
    </location>
</feature>
<dbReference type="AlphaFoldDB" id="A0A9P1C366"/>
<sequence>MARQRSAGKLKICELFSPPRLSSLGSREVEFTSPPNFDFTTGWDFFDALDRAAFWKCLRDQKPDLVTMSPECRPISILMNSNRSKMEPGEVLRLRTQGLAMLQFCVQVAEYQISRGKFFWLEQPATASSLATHAVKWLLEQRDVCLLRFDQCAAGLPVVPDTLSKKPTASITNHVGLMHELSKLQCDGSHTSTLGEWAMLHGVRWQLKREQQLFSFFNGTENELDNEQELGGDVDPGLKESELTTRAPQTPSPVRPAATQVSAQQKDMVAKLHVNMGHLPVDQMLTMLRAAGAKEEIREYVKNEFRCDQCSRQRRPIEKKKATWFPRTFSFNKILGIDYFYISFMNKTHAFLNVVDQGHLGALLPNLGATLGLPEVILSDQGSEFKGYFERALEQSGTLQAVTDSTSPWQNGRTDRHGAWVKQRMEEEVQSVQTILRSSKELETLAALTVSHKNRWLHRFTVSTSGVNPRIPLELLSDDQMIVPGTGDACVDPFEADSCPGLVITQDSHSVWISMRSRIWKCCSDQLRPANHIEPLGAELIGSKDLADVLEQSKGKRAGSAGSLVSEESLPPRSLTPIPEENVAPAPLLIRWLQKTKIEKAPSRQRRLRQEAGGPSVESEVLERAALRELKRLEREDRLRLQGERAMAVLPPDPWIAPELQQRRLKNLSLMVQMANLCLMAGPAKTKNSEFSMKHATPEDLAQGGVQEDHDRPPTQGDYEQMIRRKTPMPGLGSFKYKSRWCLHGHQDPDTGSFEVFSPMPSTESITLFFQLSLSLGLSMSFLDIKNAFCQANKLNRPQGKIYAQPCEGIGVPADRLIEVVAPIYGLDDSPLHWHQTLLEFFQNLGFERSLLEPCWMVKRQNNKVIAQVLIEVDDLNIASSPSYLPIIRDALTKRRLAEKESPLSHEEFENFRSTLYKVKWVAHQTRPEASGVVSILASRLKNATIHDVACLNKLISHLRNTANRPLVLHRFDNERMTLVSASDAGGADGKPPAEDSHELQDTIQGAWLIMAADKVPSASSRTRVSILSWRSAKLKRRVSSTLASEALAFSQALGELEWIQIMIRDVIYGDVNRCDWSQSLLPYLGVLKNDCLLSKALGDLLPQCGIIDAKSLFDALKKENPSSRQDRRTAIEIAIIIEAMRKSKSLLRWMPHPRMVADGLTKDDLTKSNGALEELFRTSTLALWDEADELARRRDDPKSRSRSKKASLEFRKAGAILVTEGQLNRDLGVLFQFPTILTCQVKDM</sequence>
<dbReference type="EMBL" id="CAMXCT010000868">
    <property type="protein sequence ID" value="CAI3984196.1"/>
    <property type="molecule type" value="Genomic_DNA"/>
</dbReference>
<dbReference type="GO" id="GO:0003676">
    <property type="term" value="F:nucleic acid binding"/>
    <property type="evidence" value="ECO:0007669"/>
    <property type="project" value="InterPro"/>
</dbReference>
<dbReference type="Gene3D" id="3.30.420.10">
    <property type="entry name" value="Ribonuclease H-like superfamily/Ribonuclease H"/>
    <property type="match status" value="1"/>
</dbReference>
<protein>
    <recommendedName>
        <fullName evidence="2">Integrase catalytic domain-containing protein</fullName>
    </recommendedName>
</protein>
<dbReference type="EMBL" id="CAMXCT030000868">
    <property type="protein sequence ID" value="CAL4771508.1"/>
    <property type="molecule type" value="Genomic_DNA"/>
</dbReference>
<accession>A0A9P1C366</accession>
<dbReference type="Pfam" id="PF07727">
    <property type="entry name" value="RVT_2"/>
    <property type="match status" value="1"/>
</dbReference>
<organism evidence="3">
    <name type="scientific">Cladocopium goreaui</name>
    <dbReference type="NCBI Taxonomy" id="2562237"/>
    <lineage>
        <taxon>Eukaryota</taxon>
        <taxon>Sar</taxon>
        <taxon>Alveolata</taxon>
        <taxon>Dinophyceae</taxon>
        <taxon>Suessiales</taxon>
        <taxon>Symbiodiniaceae</taxon>
        <taxon>Cladocopium</taxon>
    </lineage>
</organism>
<proteinExistence type="predicted"/>
<dbReference type="OrthoDB" id="7554847at2759"/>
<dbReference type="InterPro" id="IPR036397">
    <property type="entry name" value="RNaseH_sf"/>
</dbReference>
<evidence type="ECO:0000313" key="3">
    <source>
        <dbReference type="EMBL" id="CAI3984196.1"/>
    </source>
</evidence>
<evidence type="ECO:0000313" key="5">
    <source>
        <dbReference type="Proteomes" id="UP001152797"/>
    </source>
</evidence>
<feature type="region of interest" description="Disordered" evidence="1">
    <location>
        <begin position="225"/>
        <end position="256"/>
    </location>
</feature>
<dbReference type="InterPro" id="IPR001584">
    <property type="entry name" value="Integrase_cat-core"/>
</dbReference>
<dbReference type="InterPro" id="IPR013103">
    <property type="entry name" value="RVT_2"/>
</dbReference>
<reference evidence="4" key="2">
    <citation type="submission" date="2024-04" db="EMBL/GenBank/DDBJ databases">
        <authorList>
            <person name="Chen Y."/>
            <person name="Shah S."/>
            <person name="Dougan E. K."/>
            <person name="Thang M."/>
            <person name="Chan C."/>
        </authorList>
    </citation>
    <scope>NUCLEOTIDE SEQUENCE [LARGE SCALE GENOMIC DNA]</scope>
</reference>
<gene>
    <name evidence="3" type="ORF">C1SCF055_LOCUS11744</name>
</gene>
<dbReference type="SUPFAM" id="SSF53098">
    <property type="entry name" value="Ribonuclease H-like"/>
    <property type="match status" value="1"/>
</dbReference>
<keyword evidence="5" id="KW-1185">Reference proteome</keyword>
<dbReference type="PROSITE" id="PS50994">
    <property type="entry name" value="INTEGRASE"/>
    <property type="match status" value="1"/>
</dbReference>
<evidence type="ECO:0000256" key="1">
    <source>
        <dbReference type="SAM" id="MobiDB-lite"/>
    </source>
</evidence>
<dbReference type="InterPro" id="IPR012337">
    <property type="entry name" value="RNaseH-like_sf"/>
</dbReference>
<feature type="region of interest" description="Disordered" evidence="1">
    <location>
        <begin position="699"/>
        <end position="718"/>
    </location>
</feature>
<dbReference type="EMBL" id="CAMXCT020000868">
    <property type="protein sequence ID" value="CAL1137571.1"/>
    <property type="molecule type" value="Genomic_DNA"/>
</dbReference>
<feature type="domain" description="Integrase catalytic" evidence="2">
    <location>
        <begin position="362"/>
        <end position="480"/>
    </location>
</feature>
<reference evidence="3" key="1">
    <citation type="submission" date="2022-10" db="EMBL/GenBank/DDBJ databases">
        <authorList>
            <person name="Chen Y."/>
            <person name="Dougan E. K."/>
            <person name="Chan C."/>
            <person name="Rhodes N."/>
            <person name="Thang M."/>
        </authorList>
    </citation>
    <scope>NUCLEOTIDE SEQUENCE</scope>
</reference>
<dbReference type="Proteomes" id="UP001152797">
    <property type="component" value="Unassembled WGS sequence"/>
</dbReference>
<comment type="caution">
    <text evidence="3">The sequence shown here is derived from an EMBL/GenBank/DDBJ whole genome shotgun (WGS) entry which is preliminary data.</text>
</comment>
<name>A0A9P1C366_9DINO</name>
<dbReference type="GO" id="GO:0015074">
    <property type="term" value="P:DNA integration"/>
    <property type="evidence" value="ECO:0007669"/>
    <property type="project" value="InterPro"/>
</dbReference>